<reference evidence="2 3" key="1">
    <citation type="submission" date="2019-03" db="EMBL/GenBank/DDBJ databases">
        <title>Rhodobacteraceae bacterium SM1902, a new member of the family Rhodobacteraceae isolated from Yantai.</title>
        <authorList>
            <person name="Sun Y."/>
        </authorList>
    </citation>
    <scope>NUCLEOTIDE SEQUENCE [LARGE SCALE GENOMIC DNA]</scope>
    <source>
        <strain evidence="2 3">SM1902</strain>
    </source>
</reference>
<accession>A0A4R6ARA0</accession>
<comment type="caution">
    <text evidence="2">The sequence shown here is derived from an EMBL/GenBank/DDBJ whole genome shotgun (WGS) entry which is preliminary data.</text>
</comment>
<protein>
    <submittedName>
        <fullName evidence="2">Uncharacterized protein</fullName>
    </submittedName>
</protein>
<keyword evidence="3" id="KW-1185">Reference proteome</keyword>
<evidence type="ECO:0000313" key="2">
    <source>
        <dbReference type="EMBL" id="TDL84596.1"/>
    </source>
</evidence>
<dbReference type="EMBL" id="SMZO01000063">
    <property type="protein sequence ID" value="TDL84596.1"/>
    <property type="molecule type" value="Genomic_DNA"/>
</dbReference>
<dbReference type="OrthoDB" id="8126713at2"/>
<evidence type="ECO:0000256" key="1">
    <source>
        <dbReference type="SAM" id="MobiDB-lite"/>
    </source>
</evidence>
<organism evidence="2 3">
    <name type="scientific">Meridianimarinicoccus aquatilis</name>
    <dbReference type="NCBI Taxonomy" id="2552766"/>
    <lineage>
        <taxon>Bacteria</taxon>
        <taxon>Pseudomonadati</taxon>
        <taxon>Pseudomonadota</taxon>
        <taxon>Alphaproteobacteria</taxon>
        <taxon>Rhodobacterales</taxon>
        <taxon>Paracoccaceae</taxon>
        <taxon>Meridianimarinicoccus</taxon>
    </lineage>
</organism>
<dbReference type="AlphaFoldDB" id="A0A4R6ARA0"/>
<dbReference type="RefSeq" id="WP_133344155.1">
    <property type="nucleotide sequence ID" value="NZ_SMZO01000063.1"/>
</dbReference>
<name>A0A4R6ARA0_9RHOB</name>
<gene>
    <name evidence="2" type="ORF">E2L05_17795</name>
</gene>
<dbReference type="Proteomes" id="UP000294562">
    <property type="component" value="Unassembled WGS sequence"/>
</dbReference>
<feature type="region of interest" description="Disordered" evidence="1">
    <location>
        <begin position="1"/>
        <end position="22"/>
    </location>
</feature>
<sequence>MEFELAEVNNQNDTSAEDLPQRTIPNSFHVQIQGWENDNEAEARTFGEHIMELAKEISRYHDLSRLSSVVIGMNYPEALASVDVGDAMPAADRTKNEYGEGGAMSVSIKKDGDLWNTVVIWTGLVRNINDVDHPDHKLALQTFLHEMIHVEDQRIFDKTFPGGWQAAKARDGRDAAMQLIVNPCQSEYSAQRQSAHIAPESGLTLLDMLESAMRDVDDQITSARRAYRTHGDVERFWTIARDRLRFLFQAIGYGLGHADYIASDADKHPELAKEYANRLEALSALPKGWLLGACRDAVQPFFLMKEWTDMTVYDPLEAVLDELLNQYGVFTSLQDGSLYLDMPYNSFAEL</sequence>
<proteinExistence type="predicted"/>
<evidence type="ECO:0000313" key="3">
    <source>
        <dbReference type="Proteomes" id="UP000294562"/>
    </source>
</evidence>